<evidence type="ECO:0000313" key="4">
    <source>
        <dbReference type="EMBL" id="CAF3656580.1"/>
    </source>
</evidence>
<proteinExistence type="predicted"/>
<dbReference type="Proteomes" id="UP000682733">
    <property type="component" value="Unassembled WGS sequence"/>
</dbReference>
<dbReference type="Proteomes" id="UP000677228">
    <property type="component" value="Unassembled WGS sequence"/>
</dbReference>
<dbReference type="Proteomes" id="UP000681722">
    <property type="component" value="Unassembled WGS sequence"/>
</dbReference>
<comment type="caution">
    <text evidence="2">The sequence shown here is derived from an EMBL/GenBank/DDBJ whole genome shotgun (WGS) entry which is preliminary data.</text>
</comment>
<reference evidence="2" key="1">
    <citation type="submission" date="2021-02" db="EMBL/GenBank/DDBJ databases">
        <authorList>
            <person name="Nowell W R."/>
        </authorList>
    </citation>
    <scope>NUCLEOTIDE SEQUENCE</scope>
</reference>
<organism evidence="2 5">
    <name type="scientific">Didymodactylos carnosus</name>
    <dbReference type="NCBI Taxonomy" id="1234261"/>
    <lineage>
        <taxon>Eukaryota</taxon>
        <taxon>Metazoa</taxon>
        <taxon>Spiralia</taxon>
        <taxon>Gnathifera</taxon>
        <taxon>Rotifera</taxon>
        <taxon>Eurotatoria</taxon>
        <taxon>Bdelloidea</taxon>
        <taxon>Philodinida</taxon>
        <taxon>Philodinidae</taxon>
        <taxon>Didymodactylos</taxon>
    </lineage>
</organism>
<evidence type="ECO:0000313" key="2">
    <source>
        <dbReference type="EMBL" id="CAF0869129.1"/>
    </source>
</evidence>
<dbReference type="EMBL" id="CAJNOQ010001114">
    <property type="protein sequence ID" value="CAF0869129.1"/>
    <property type="molecule type" value="Genomic_DNA"/>
</dbReference>
<dbReference type="EMBL" id="CAJNOK010002369">
    <property type="protein sequence ID" value="CAF0856973.1"/>
    <property type="molecule type" value="Genomic_DNA"/>
</dbReference>
<evidence type="ECO:0000313" key="5">
    <source>
        <dbReference type="Proteomes" id="UP000663829"/>
    </source>
</evidence>
<evidence type="ECO:0000313" key="3">
    <source>
        <dbReference type="EMBL" id="CAF3642004.1"/>
    </source>
</evidence>
<dbReference type="Proteomes" id="UP000663829">
    <property type="component" value="Unassembled WGS sequence"/>
</dbReference>
<evidence type="ECO:0000313" key="1">
    <source>
        <dbReference type="EMBL" id="CAF0856973.1"/>
    </source>
</evidence>
<dbReference type="EMBL" id="CAJOBA010002369">
    <property type="protein sequence ID" value="CAF3642004.1"/>
    <property type="molecule type" value="Genomic_DNA"/>
</dbReference>
<dbReference type="EMBL" id="CAJOBC010001114">
    <property type="protein sequence ID" value="CAF3656580.1"/>
    <property type="molecule type" value="Genomic_DNA"/>
</dbReference>
<gene>
    <name evidence="2" type="ORF">GPM918_LOCUS7005</name>
    <name evidence="1" type="ORF">OVA965_LOCUS7437</name>
    <name evidence="4" type="ORF">SRO942_LOCUS7005</name>
    <name evidence="3" type="ORF">TMI583_LOCUS7432</name>
</gene>
<dbReference type="AlphaFoldDB" id="A0A813XF96"/>
<protein>
    <submittedName>
        <fullName evidence="2">Uncharacterized protein</fullName>
    </submittedName>
</protein>
<keyword evidence="5" id="KW-1185">Reference proteome</keyword>
<accession>A0A813XF96</accession>
<name>A0A813XF96_9BILA</name>
<sequence>MLILNLKREYRYDEYYSLMHLSIYKRSVEYEQQTQILSSLSNKKLRDYYWSCYYNTIQKPSETKFQIAESKRVANVTKCLKQLSREEIKHESQLELLDLEKPIQMRSSARLLSSSSVPNSPKRRFSTIIPSYSTRRQKSFDVKFLMNEKLSYNSLNEILKFGPTPDILVETNQSTNINKIPLITITSVDDI</sequence>